<feature type="domain" description="Centrosomal protein CEP104 Zn finger" evidence="1">
    <location>
        <begin position="20"/>
        <end position="64"/>
    </location>
</feature>
<dbReference type="Proteomes" id="UP000294530">
    <property type="component" value="Unassembled WGS sequence"/>
</dbReference>
<dbReference type="InterPro" id="IPR048738">
    <property type="entry name" value="CEP104_Znf"/>
</dbReference>
<gene>
    <name evidence="2" type="ORF">CCR75_004611</name>
</gene>
<protein>
    <recommendedName>
        <fullName evidence="1">Centrosomal protein CEP104 Zn finger domain-containing protein</fullName>
    </recommendedName>
</protein>
<comment type="caution">
    <text evidence="2">The sequence shown here is derived from an EMBL/GenBank/DDBJ whole genome shotgun (WGS) entry which is preliminary data.</text>
</comment>
<dbReference type="OrthoDB" id="66599at2759"/>
<organism evidence="2 3">
    <name type="scientific">Bremia lactucae</name>
    <name type="common">Lettuce downy mildew</name>
    <dbReference type="NCBI Taxonomy" id="4779"/>
    <lineage>
        <taxon>Eukaryota</taxon>
        <taxon>Sar</taxon>
        <taxon>Stramenopiles</taxon>
        <taxon>Oomycota</taxon>
        <taxon>Peronosporomycetes</taxon>
        <taxon>Peronosporales</taxon>
        <taxon>Peronosporaceae</taxon>
        <taxon>Bremia</taxon>
    </lineage>
</organism>
<accession>A0A976ILZ6</accession>
<dbReference type="RefSeq" id="XP_067823706.1">
    <property type="nucleotide sequence ID" value="XM_067962697.1"/>
</dbReference>
<evidence type="ECO:0000313" key="3">
    <source>
        <dbReference type="Proteomes" id="UP000294530"/>
    </source>
</evidence>
<dbReference type="AlphaFoldDB" id="A0A976ILZ6"/>
<sequence>MLLDMPIETSSIENNYVPICGVMDNKFDSEYLDQHFWASCQILTPCKTCGQVIEISTVQLAIITASNHDAEKPSLLNHFERHTSLE</sequence>
<dbReference type="GeneID" id="94348368"/>
<keyword evidence="3" id="KW-1185">Reference proteome</keyword>
<dbReference type="KEGG" id="blac:94348368"/>
<proteinExistence type="predicted"/>
<evidence type="ECO:0000259" key="1">
    <source>
        <dbReference type="Pfam" id="PF21039"/>
    </source>
</evidence>
<dbReference type="Pfam" id="PF21039">
    <property type="entry name" value="CEP104_ZnF"/>
    <property type="match status" value="1"/>
</dbReference>
<evidence type="ECO:0000313" key="2">
    <source>
        <dbReference type="EMBL" id="TDH74208.1"/>
    </source>
</evidence>
<reference evidence="2 3" key="1">
    <citation type="journal article" date="2021" name="Genome Biol.">
        <title>AFLAP: assembly-free linkage analysis pipeline using k-mers from genome sequencing data.</title>
        <authorList>
            <person name="Fletcher K."/>
            <person name="Zhang L."/>
            <person name="Gil J."/>
            <person name="Han R."/>
            <person name="Cavanaugh K."/>
            <person name="Michelmore R."/>
        </authorList>
    </citation>
    <scope>NUCLEOTIDE SEQUENCE [LARGE SCALE GENOMIC DNA]</scope>
    <source>
        <strain evidence="2 3">SF5</strain>
    </source>
</reference>
<dbReference type="EMBL" id="SHOA02000011">
    <property type="protein sequence ID" value="TDH74208.1"/>
    <property type="molecule type" value="Genomic_DNA"/>
</dbReference>
<name>A0A976ILZ6_BRELC</name>